<dbReference type="HOGENOM" id="CLU_2720820_0_0_7"/>
<gene>
    <name evidence="1" type="ORF">SMGD1_0847</name>
</gene>
<evidence type="ECO:0000313" key="2">
    <source>
        <dbReference type="Proteomes" id="UP000006431"/>
    </source>
</evidence>
<organism evidence="1 2">
    <name type="scientific">Sulfurimonas gotlandica (strain DSM 19862 / JCM 16533 / GD1)</name>
    <dbReference type="NCBI Taxonomy" id="929558"/>
    <lineage>
        <taxon>Bacteria</taxon>
        <taxon>Pseudomonadati</taxon>
        <taxon>Campylobacterota</taxon>
        <taxon>Epsilonproteobacteria</taxon>
        <taxon>Campylobacterales</taxon>
        <taxon>Sulfurimonadaceae</taxon>
        <taxon>Sulfurimonas</taxon>
    </lineage>
</organism>
<dbReference type="EMBL" id="AFRZ01000001">
    <property type="protein sequence ID" value="EHP29374.1"/>
    <property type="molecule type" value="Genomic_DNA"/>
</dbReference>
<reference evidence="1 2" key="1">
    <citation type="journal article" date="2012" name="Proc. Natl. Acad. Sci. U.S.A.">
        <title>Genome and physiology of a model Epsilonproteobacterium responsible for sulfide detoxification in marine oxygen depletion zones.</title>
        <authorList>
            <person name="Grote J."/>
            <person name="Schott T."/>
            <person name="Bruckner C.G."/>
            <person name="Glockner F.O."/>
            <person name="Jost G."/>
            <person name="Teeling H."/>
            <person name="Labrenz M."/>
            <person name="Jurgens K."/>
        </authorList>
    </citation>
    <scope>NUCLEOTIDE SEQUENCE [LARGE SCALE GENOMIC DNA]</scope>
    <source>
        <strain evidence="1 2">GD1</strain>
    </source>
</reference>
<dbReference type="Proteomes" id="UP000006431">
    <property type="component" value="Unassembled WGS sequence"/>
</dbReference>
<accession>H1FX64</accession>
<protein>
    <submittedName>
        <fullName evidence="1">Uncharacterized protein</fullName>
    </submittedName>
</protein>
<evidence type="ECO:0000313" key="1">
    <source>
        <dbReference type="EMBL" id="EHP29374.1"/>
    </source>
</evidence>
<keyword evidence="2" id="KW-1185">Reference proteome</keyword>
<proteinExistence type="predicted"/>
<dbReference type="STRING" id="929558.SMGD1_0847"/>
<name>H1FX64_SULGG</name>
<dbReference type="AlphaFoldDB" id="H1FX64"/>
<dbReference type="PATRIC" id="fig|929558.5.peg.846"/>
<dbReference type="RefSeq" id="WP_008340732.1">
    <property type="nucleotide sequence ID" value="NZ_AFRZ01000001.1"/>
</dbReference>
<comment type="caution">
    <text evidence="1">The sequence shown here is derived from an EMBL/GenBank/DDBJ whole genome shotgun (WGS) entry which is preliminary data.</text>
</comment>
<sequence>MRSRKKRIDDIENLIEAYAVGNPLLIGWEKVLKRTTKAEFNDYIKGIGCDQITGDKRELITHLAKLTCPSEY</sequence>